<dbReference type="AlphaFoldDB" id="A0A382UXX3"/>
<dbReference type="Gene3D" id="6.20.440.10">
    <property type="match status" value="1"/>
</dbReference>
<dbReference type="GO" id="GO:0005829">
    <property type="term" value="C:cytosol"/>
    <property type="evidence" value="ECO:0007669"/>
    <property type="project" value="TreeGrafter"/>
</dbReference>
<dbReference type="InterPro" id="IPR015421">
    <property type="entry name" value="PyrdxlP-dep_Trfase_major"/>
</dbReference>
<organism evidence="1">
    <name type="scientific">marine metagenome</name>
    <dbReference type="NCBI Taxonomy" id="408172"/>
    <lineage>
        <taxon>unclassified sequences</taxon>
        <taxon>metagenomes</taxon>
        <taxon>ecological metagenomes</taxon>
    </lineage>
</organism>
<dbReference type="SUPFAM" id="SSF53383">
    <property type="entry name" value="PLP-dependent transferases"/>
    <property type="match status" value="1"/>
</dbReference>
<evidence type="ECO:0008006" key="2">
    <source>
        <dbReference type="Google" id="ProtNLM"/>
    </source>
</evidence>
<dbReference type="PANTHER" id="PTHR11773:SF1">
    <property type="entry name" value="GLYCINE DEHYDROGENASE (DECARBOXYLATING), MITOCHONDRIAL"/>
    <property type="match status" value="1"/>
</dbReference>
<dbReference type="GO" id="GO:0016594">
    <property type="term" value="F:glycine binding"/>
    <property type="evidence" value="ECO:0007669"/>
    <property type="project" value="TreeGrafter"/>
</dbReference>
<evidence type="ECO:0000313" key="1">
    <source>
        <dbReference type="EMBL" id="SVD38511.1"/>
    </source>
</evidence>
<dbReference type="GO" id="GO:0019464">
    <property type="term" value="P:glycine decarboxylation via glycine cleavage system"/>
    <property type="evidence" value="ECO:0007669"/>
    <property type="project" value="TreeGrafter"/>
</dbReference>
<dbReference type="GO" id="GO:0030170">
    <property type="term" value="F:pyridoxal phosphate binding"/>
    <property type="evidence" value="ECO:0007669"/>
    <property type="project" value="TreeGrafter"/>
</dbReference>
<dbReference type="GO" id="GO:0005960">
    <property type="term" value="C:glycine cleavage complex"/>
    <property type="evidence" value="ECO:0007669"/>
    <property type="project" value="TreeGrafter"/>
</dbReference>
<dbReference type="InterPro" id="IPR020581">
    <property type="entry name" value="GDC_P"/>
</dbReference>
<protein>
    <recommendedName>
        <fullName evidence="2">Aminotransferase class V domain-containing protein</fullName>
    </recommendedName>
</protein>
<accession>A0A382UXX3</accession>
<reference evidence="1" key="1">
    <citation type="submission" date="2018-05" db="EMBL/GenBank/DDBJ databases">
        <authorList>
            <person name="Lanie J.A."/>
            <person name="Ng W.-L."/>
            <person name="Kazmierczak K.M."/>
            <person name="Andrzejewski T.M."/>
            <person name="Davidsen T.M."/>
            <person name="Wayne K.J."/>
            <person name="Tettelin H."/>
            <person name="Glass J.I."/>
            <person name="Rusch D."/>
            <person name="Podicherti R."/>
            <person name="Tsui H.-C.T."/>
            <person name="Winkler M.E."/>
        </authorList>
    </citation>
    <scope>NUCLEOTIDE SEQUENCE</scope>
</reference>
<dbReference type="Gene3D" id="3.40.640.10">
    <property type="entry name" value="Type I PLP-dependent aspartate aminotransferase-like (Major domain)"/>
    <property type="match status" value="1"/>
</dbReference>
<gene>
    <name evidence="1" type="ORF">METZ01_LOCUS391365</name>
</gene>
<dbReference type="EMBL" id="UINC01147281">
    <property type="protein sequence ID" value="SVD38511.1"/>
    <property type="molecule type" value="Genomic_DNA"/>
</dbReference>
<feature type="non-terminal residue" evidence="1">
    <location>
        <position position="251"/>
    </location>
</feature>
<dbReference type="PANTHER" id="PTHR11773">
    <property type="entry name" value="GLYCINE DEHYDROGENASE, DECARBOXYLATING"/>
    <property type="match status" value="1"/>
</dbReference>
<proteinExistence type="predicted"/>
<dbReference type="GO" id="GO:0004375">
    <property type="term" value="F:glycine dehydrogenase (decarboxylating) activity"/>
    <property type="evidence" value="ECO:0007669"/>
    <property type="project" value="InterPro"/>
</dbReference>
<sequence length="251" mass="27317">MYKKTIDRTLLMDRSINGRISFEVPVSDVPNQKLPEEKHLRSQLPLPELSQLEIIRYFSTLSQLNFSIDTNFYPLGSCTMKYNPKINDELASLNGFQNLHPLQPPKTAQGAIKILKLLQEYLGEISGLPGVSLAPLAGAQGEYSGLLIAKKYHERNGDFSRNIAIIPDSAHGTNPASAAMAGFNVVTVKSDSSGNIDLKDLKNLATDKIAVLMLTIPSTLGLFEPNILAITKTVHETGGLIYADGANLNAL</sequence>
<name>A0A382UXX3_9ZZZZ</name>
<dbReference type="InterPro" id="IPR015424">
    <property type="entry name" value="PyrdxlP-dep_Trfase"/>
</dbReference>